<evidence type="ECO:0000259" key="10">
    <source>
        <dbReference type="Pfam" id="PF09976"/>
    </source>
</evidence>
<keyword evidence="12" id="KW-1185">Reference proteome</keyword>
<protein>
    <recommendedName>
        <fullName evidence="8">Ancillary SecYEG translocon subunit</fullName>
    </recommendedName>
</protein>
<name>A0ABR8UET0_9GAMM</name>
<feature type="domain" description="Ancillary SecYEG translocon subunit/Cell division coordinator CpoB TPR" evidence="10">
    <location>
        <begin position="17"/>
        <end position="200"/>
    </location>
</feature>
<dbReference type="PANTHER" id="PTHR38035:SF1">
    <property type="entry name" value="ANCILLARY SECYEG TRANSLOCON SUBUNIT"/>
    <property type="match status" value="1"/>
</dbReference>
<evidence type="ECO:0000256" key="6">
    <source>
        <dbReference type="ARBA" id="ARBA00023186"/>
    </source>
</evidence>
<dbReference type="Proteomes" id="UP000647183">
    <property type="component" value="Unassembled WGS sequence"/>
</dbReference>
<organism evidence="11 12">
    <name type="scientific">Luteimonas colneyensis</name>
    <dbReference type="NCBI Taxonomy" id="2762230"/>
    <lineage>
        <taxon>Bacteria</taxon>
        <taxon>Pseudomonadati</taxon>
        <taxon>Pseudomonadota</taxon>
        <taxon>Gammaproteobacteria</taxon>
        <taxon>Lysobacterales</taxon>
        <taxon>Lysobacteraceae</taxon>
        <taxon>Luteimonas</taxon>
    </lineage>
</organism>
<comment type="similarity">
    <text evidence="7">Belongs to the YfgM family.</text>
</comment>
<keyword evidence="5 9" id="KW-0472">Membrane</keyword>
<feature type="transmembrane region" description="Helical" evidence="9">
    <location>
        <begin position="20"/>
        <end position="42"/>
    </location>
</feature>
<dbReference type="Gene3D" id="1.25.40.10">
    <property type="entry name" value="Tetratricopeptide repeat domain"/>
    <property type="match status" value="1"/>
</dbReference>
<dbReference type="InterPro" id="IPR011990">
    <property type="entry name" value="TPR-like_helical_dom_sf"/>
</dbReference>
<evidence type="ECO:0000256" key="5">
    <source>
        <dbReference type="ARBA" id="ARBA00023136"/>
    </source>
</evidence>
<evidence type="ECO:0000256" key="4">
    <source>
        <dbReference type="ARBA" id="ARBA00022989"/>
    </source>
</evidence>
<evidence type="ECO:0000256" key="1">
    <source>
        <dbReference type="ARBA" id="ARBA00004401"/>
    </source>
</evidence>
<dbReference type="InterPro" id="IPR018704">
    <property type="entry name" value="SecYEG/CpoB_TPR"/>
</dbReference>
<keyword evidence="4 9" id="KW-1133">Transmembrane helix</keyword>
<dbReference type="Pfam" id="PF09976">
    <property type="entry name" value="TPR_21"/>
    <property type="match status" value="1"/>
</dbReference>
<accession>A0ABR8UET0</accession>
<keyword evidence="2" id="KW-1003">Cell membrane</keyword>
<keyword evidence="6" id="KW-0143">Chaperone</keyword>
<reference evidence="11 12" key="1">
    <citation type="submission" date="2020-08" db="EMBL/GenBank/DDBJ databases">
        <title>A Genomic Blueprint of the Chicken Gut Microbiome.</title>
        <authorList>
            <person name="Gilroy R."/>
            <person name="Ravi A."/>
            <person name="Getino M."/>
            <person name="Pursley I."/>
            <person name="Horton D.L."/>
            <person name="Alikhan N.-F."/>
            <person name="Baker D."/>
            <person name="Gharbi K."/>
            <person name="Hall N."/>
            <person name="Watson M."/>
            <person name="Adriaenssens E.M."/>
            <person name="Foster-Nyarko E."/>
            <person name="Jarju S."/>
            <person name="Secka A."/>
            <person name="Antonio M."/>
            <person name="Oren A."/>
            <person name="Chaudhuri R."/>
            <person name="La Ragione R.M."/>
            <person name="Hildebrand F."/>
            <person name="Pallen M.J."/>
        </authorList>
    </citation>
    <scope>NUCLEOTIDE SEQUENCE [LARGE SCALE GENOMIC DNA]</scope>
    <source>
        <strain evidence="11 12">Sa2BVA3</strain>
    </source>
</reference>
<evidence type="ECO:0000313" key="11">
    <source>
        <dbReference type="EMBL" id="MBD7986530.1"/>
    </source>
</evidence>
<proteinExistence type="inferred from homology"/>
<dbReference type="EMBL" id="JACSQJ010000001">
    <property type="protein sequence ID" value="MBD7986530.1"/>
    <property type="molecule type" value="Genomic_DNA"/>
</dbReference>
<dbReference type="InterPro" id="IPR026039">
    <property type="entry name" value="YfgM"/>
</dbReference>
<dbReference type="RefSeq" id="WP_191727810.1">
    <property type="nucleotide sequence ID" value="NZ_JACSQJ010000001.1"/>
</dbReference>
<keyword evidence="3 9" id="KW-0812">Transmembrane</keyword>
<gene>
    <name evidence="11" type="ORF">H9645_00615</name>
</gene>
<evidence type="ECO:0000256" key="2">
    <source>
        <dbReference type="ARBA" id="ARBA00022475"/>
    </source>
</evidence>
<evidence type="ECO:0000256" key="3">
    <source>
        <dbReference type="ARBA" id="ARBA00022692"/>
    </source>
</evidence>
<dbReference type="SUPFAM" id="SSF48452">
    <property type="entry name" value="TPR-like"/>
    <property type="match status" value="1"/>
</dbReference>
<evidence type="ECO:0000256" key="8">
    <source>
        <dbReference type="ARBA" id="ARBA00024235"/>
    </source>
</evidence>
<dbReference type="PANTHER" id="PTHR38035">
    <property type="entry name" value="UPF0070 PROTEIN YFGM"/>
    <property type="match status" value="1"/>
</dbReference>
<evidence type="ECO:0000256" key="9">
    <source>
        <dbReference type="SAM" id="Phobius"/>
    </source>
</evidence>
<evidence type="ECO:0000256" key="7">
    <source>
        <dbReference type="ARBA" id="ARBA00024197"/>
    </source>
</evidence>
<sequence>MAVDELLDEHEQGERVRQWIRHNAIGVVGGIAVALVLVYGWGKWQDHLHGQRVAKGEAYSAFNEAVEAGELEQARSLAASAGLSEGVYASLVPLDLAAAQVGAGDSEAAIATLSGISGADPALAPVIARRLAVLLIDAGRPDEALSALGDARDAGSLEVRGDAERAAGRMEQAREAYAAALAALDEAAPQRGLVRIKLIDAGGSPAADDGEQAR</sequence>
<comment type="caution">
    <text evidence="11">The sequence shown here is derived from an EMBL/GenBank/DDBJ whole genome shotgun (WGS) entry which is preliminary data.</text>
</comment>
<comment type="subcellular location">
    <subcellularLocation>
        <location evidence="1">Cell membrane</location>
        <topology evidence="1">Single-pass type II membrane protein</topology>
    </subcellularLocation>
</comment>
<evidence type="ECO:0000313" key="12">
    <source>
        <dbReference type="Proteomes" id="UP000647183"/>
    </source>
</evidence>